<dbReference type="EMBL" id="FNZQ01000002">
    <property type="protein sequence ID" value="SEK91478.1"/>
    <property type="molecule type" value="Genomic_DNA"/>
</dbReference>
<dbReference type="Proteomes" id="UP000199283">
    <property type="component" value="Unassembled WGS sequence"/>
</dbReference>
<evidence type="ECO:0000313" key="4">
    <source>
        <dbReference type="EMBL" id="SEK91478.1"/>
    </source>
</evidence>
<evidence type="ECO:0000256" key="2">
    <source>
        <dbReference type="ARBA" id="ARBA00022573"/>
    </source>
</evidence>
<keyword evidence="5" id="KW-1185">Reference proteome</keyword>
<dbReference type="GO" id="GO:0016994">
    <property type="term" value="F:precorrin-6A reductase activity"/>
    <property type="evidence" value="ECO:0007669"/>
    <property type="project" value="InterPro"/>
</dbReference>
<organism evidence="4 5">
    <name type="scientific">Jannaschia helgolandensis</name>
    <dbReference type="NCBI Taxonomy" id="188906"/>
    <lineage>
        <taxon>Bacteria</taxon>
        <taxon>Pseudomonadati</taxon>
        <taxon>Pseudomonadota</taxon>
        <taxon>Alphaproteobacteria</taxon>
        <taxon>Rhodobacterales</taxon>
        <taxon>Roseobacteraceae</taxon>
        <taxon>Jannaschia</taxon>
    </lineage>
</organism>
<dbReference type="PANTHER" id="PTHR36925">
    <property type="entry name" value="COBALT-PRECORRIN-6A REDUCTASE"/>
    <property type="match status" value="1"/>
</dbReference>
<dbReference type="AlphaFoldDB" id="A0A1H7KXL6"/>
<dbReference type="UniPathway" id="UPA00148"/>
<dbReference type="InterPro" id="IPR003723">
    <property type="entry name" value="Precorrin-6x_reduct"/>
</dbReference>
<comment type="pathway">
    <text evidence="1">Cofactor biosynthesis; adenosylcobalamin biosynthesis.</text>
</comment>
<proteinExistence type="predicted"/>
<gene>
    <name evidence="4" type="ORF">SAMN04488526_1542</name>
</gene>
<evidence type="ECO:0000313" key="5">
    <source>
        <dbReference type="Proteomes" id="UP000199283"/>
    </source>
</evidence>
<dbReference type="Pfam" id="PF02571">
    <property type="entry name" value="CbiJ"/>
    <property type="match status" value="1"/>
</dbReference>
<name>A0A1H7KXL6_9RHOB</name>
<dbReference type="STRING" id="188906.SAMN04488526_1542"/>
<keyword evidence="3" id="KW-0560">Oxidoreductase</keyword>
<evidence type="ECO:0000256" key="1">
    <source>
        <dbReference type="ARBA" id="ARBA00004953"/>
    </source>
</evidence>
<reference evidence="4 5" key="1">
    <citation type="submission" date="2016-10" db="EMBL/GenBank/DDBJ databases">
        <authorList>
            <person name="de Groot N.N."/>
        </authorList>
    </citation>
    <scope>NUCLEOTIDE SEQUENCE [LARGE SCALE GENOMIC DNA]</scope>
    <source>
        <strain evidence="4 5">DSM 14858</strain>
    </source>
</reference>
<evidence type="ECO:0000256" key="3">
    <source>
        <dbReference type="ARBA" id="ARBA00023002"/>
    </source>
</evidence>
<sequence>MGEVMILAGTGLARRVCAAVADCDVLASLAGVTEVPCDLEVPTRIGGFGGEAGFRAALEGVSAVLDVTHPFAARVTERTVRICREMGVPYLRLQQPPWPNDPTWHVHATTAAAADAIPTGARVFLSTGPGSLVPFLQRGLHLWCRRIDHAPTRDGVTWIVARPPFTEDGERALFALLGVTHLVSKNAGGARAKLDAARDLGLAVHMIARPKDPGGEESHDIDRAIAFVRHHSADRDRR</sequence>
<accession>A0A1H7KXL6</accession>
<dbReference type="PROSITE" id="PS51014">
    <property type="entry name" value="COBK_CBIJ"/>
    <property type="match status" value="1"/>
</dbReference>
<keyword evidence="2" id="KW-0169">Cobalamin biosynthesis</keyword>
<dbReference type="OrthoDB" id="5183775at2"/>
<protein>
    <submittedName>
        <fullName evidence="4">Precorrin-6A/cobalt-precorrin-6A reductase</fullName>
    </submittedName>
</protein>
<dbReference type="GO" id="GO:0009236">
    <property type="term" value="P:cobalamin biosynthetic process"/>
    <property type="evidence" value="ECO:0007669"/>
    <property type="project" value="UniProtKB-UniPathway"/>
</dbReference>
<dbReference type="PANTHER" id="PTHR36925:SF1">
    <property type="entry name" value="COBALT-PRECORRIN-6A REDUCTASE"/>
    <property type="match status" value="1"/>
</dbReference>